<name>A0A126V232_9RHOB</name>
<evidence type="ECO:0000256" key="7">
    <source>
        <dbReference type="ARBA" id="ARBA00023136"/>
    </source>
</evidence>
<dbReference type="OrthoDB" id="9775035at2"/>
<feature type="transmembrane region" description="Helical" evidence="8">
    <location>
        <begin position="104"/>
        <end position="122"/>
    </location>
</feature>
<evidence type="ECO:0000256" key="8">
    <source>
        <dbReference type="SAM" id="Phobius"/>
    </source>
</evidence>
<dbReference type="GO" id="GO:0009103">
    <property type="term" value="P:lipopolysaccharide biosynthetic process"/>
    <property type="evidence" value="ECO:0007669"/>
    <property type="project" value="UniProtKB-ARBA"/>
</dbReference>
<dbReference type="InterPro" id="IPR003342">
    <property type="entry name" value="ArnT-like_N"/>
</dbReference>
<evidence type="ECO:0000256" key="4">
    <source>
        <dbReference type="ARBA" id="ARBA00022679"/>
    </source>
</evidence>
<keyword evidence="2" id="KW-1003">Cell membrane</keyword>
<dbReference type="GO" id="GO:0000030">
    <property type="term" value="F:mannosyltransferase activity"/>
    <property type="evidence" value="ECO:0007669"/>
    <property type="project" value="InterPro"/>
</dbReference>
<feature type="transmembrane region" description="Helical" evidence="8">
    <location>
        <begin position="354"/>
        <end position="373"/>
    </location>
</feature>
<feature type="transmembrane region" description="Helical" evidence="8">
    <location>
        <begin position="187"/>
        <end position="214"/>
    </location>
</feature>
<gene>
    <name evidence="10" type="ORF">RC74_14020</name>
</gene>
<keyword evidence="3" id="KW-0328">Glycosyltransferase</keyword>
<feature type="transmembrane region" description="Helical" evidence="8">
    <location>
        <begin position="289"/>
        <end position="308"/>
    </location>
</feature>
<dbReference type="PANTHER" id="PTHR33908">
    <property type="entry name" value="MANNOSYLTRANSFERASE YKCB-RELATED"/>
    <property type="match status" value="1"/>
</dbReference>
<keyword evidence="5 8" id="KW-0812">Transmembrane</keyword>
<evidence type="ECO:0000259" key="9">
    <source>
        <dbReference type="Pfam" id="PF02366"/>
    </source>
</evidence>
<feature type="transmembrane region" description="Helical" evidence="8">
    <location>
        <begin position="328"/>
        <end position="347"/>
    </location>
</feature>
<dbReference type="STRING" id="1579316.RC74_14020"/>
<dbReference type="GO" id="GO:0005886">
    <property type="term" value="C:plasma membrane"/>
    <property type="evidence" value="ECO:0007669"/>
    <property type="project" value="UniProtKB-SubCell"/>
</dbReference>
<proteinExistence type="predicted"/>
<dbReference type="Proteomes" id="UP000070371">
    <property type="component" value="Chromosome"/>
</dbReference>
<evidence type="ECO:0000313" key="10">
    <source>
        <dbReference type="EMBL" id="AML52237.1"/>
    </source>
</evidence>
<dbReference type="InterPro" id="IPR050297">
    <property type="entry name" value="LipidA_mod_glycosyltrf_83"/>
</dbReference>
<dbReference type="GO" id="GO:0006493">
    <property type="term" value="P:protein O-linked glycosylation"/>
    <property type="evidence" value="ECO:0007669"/>
    <property type="project" value="InterPro"/>
</dbReference>
<comment type="subcellular location">
    <subcellularLocation>
        <location evidence="1">Cell membrane</location>
        <topology evidence="1">Multi-pass membrane protein</topology>
    </subcellularLocation>
</comment>
<keyword evidence="11" id="KW-1185">Reference proteome</keyword>
<dbReference type="PANTHER" id="PTHR33908:SF3">
    <property type="entry name" value="UNDECAPRENYL PHOSPHATE-ALPHA-4-AMINO-4-DEOXY-L-ARABINOSE ARABINOSYL TRANSFERASE"/>
    <property type="match status" value="1"/>
</dbReference>
<reference evidence="10 11" key="1">
    <citation type="submission" date="2016-02" db="EMBL/GenBank/DDBJ databases">
        <title>Complete genome sequence of Halocynthiibacter arcticus PAMC 20958t from arctic marine sediment.</title>
        <authorList>
            <person name="Lee Y.M."/>
            <person name="Baek K."/>
            <person name="Lee H.K."/>
            <person name="Shin S.C."/>
        </authorList>
    </citation>
    <scope>NUCLEOTIDE SEQUENCE [LARGE SCALE GENOMIC DNA]</scope>
    <source>
        <strain evidence="10">PAMC 20958</strain>
    </source>
</reference>
<keyword evidence="6 8" id="KW-1133">Transmembrane helix</keyword>
<evidence type="ECO:0000256" key="3">
    <source>
        <dbReference type="ARBA" id="ARBA00022676"/>
    </source>
</evidence>
<dbReference type="GO" id="GO:0016763">
    <property type="term" value="F:pentosyltransferase activity"/>
    <property type="evidence" value="ECO:0007669"/>
    <property type="project" value="TreeGrafter"/>
</dbReference>
<dbReference type="GO" id="GO:0010041">
    <property type="term" value="P:response to iron(III) ion"/>
    <property type="evidence" value="ECO:0007669"/>
    <property type="project" value="TreeGrafter"/>
</dbReference>
<dbReference type="KEGG" id="hat:RC74_14020"/>
<feature type="transmembrane region" description="Helical" evidence="8">
    <location>
        <begin position="134"/>
        <end position="152"/>
    </location>
</feature>
<evidence type="ECO:0000313" key="11">
    <source>
        <dbReference type="Proteomes" id="UP000070371"/>
    </source>
</evidence>
<dbReference type="RefSeq" id="WP_052274699.1">
    <property type="nucleotide sequence ID" value="NZ_CP014327.1"/>
</dbReference>
<feature type="transmembrane region" description="Helical" evidence="8">
    <location>
        <begin position="226"/>
        <end position="246"/>
    </location>
</feature>
<keyword evidence="4" id="KW-0808">Transferase</keyword>
<feature type="transmembrane region" description="Helical" evidence="8">
    <location>
        <begin position="28"/>
        <end position="47"/>
    </location>
</feature>
<dbReference type="Pfam" id="PF02366">
    <property type="entry name" value="PMT"/>
    <property type="match status" value="1"/>
</dbReference>
<dbReference type="EMBL" id="CP014327">
    <property type="protein sequence ID" value="AML52237.1"/>
    <property type="molecule type" value="Genomic_DNA"/>
</dbReference>
<sequence length="503" mass="55561">MASFGDANTVQNEPEPATLHLKVTYLPYIYGSLFLLFITRIVAIFLLPLTDTTESRYGEIARKMIETRDFITPQFDYGIPFWGKPPLHTWLSAAGINLFGENEFGARIFIFLAALLLLLFFYKWAKTIVGTNAALISVCVLSSTGLFFGASAFVMTDLAMAFGTTLSMMAFWSIATQGKAARIAGHLFFVGLAIGMLAKGPVAVVLTGIPIFLWLLIGWRWRVLQYLPWITGMLLAVILTAPWYYLAEQKTPGFLRYFIIGEHYERFVVSGWQGDLYGSGHSRAKGSIWLGWILAALPWSLIGGYMLFFPRKLRTAFRLDSAGLRSYLLLWTIAPMILFTPAANILASYVLPGLPAAALLLTILTVDIFGATPTKTVRILFGSGMALMIGVFVLLCAVLAISPDSLDLRSHKSTVKIASQRVEAPVFNLLGGRSYSLEFYTKGKVQVLADFDAISGLADNGKTDVLLVEPRQKAEVEQAFGDRFTYLGEFGRKAVLIEKIEGN</sequence>
<protein>
    <recommendedName>
        <fullName evidence="9">ArnT-like N-terminal domain-containing protein</fullName>
    </recommendedName>
</protein>
<feature type="domain" description="ArnT-like N-terminal" evidence="9">
    <location>
        <begin position="50"/>
        <end position="258"/>
    </location>
</feature>
<evidence type="ECO:0000256" key="6">
    <source>
        <dbReference type="ARBA" id="ARBA00022989"/>
    </source>
</evidence>
<evidence type="ECO:0000256" key="1">
    <source>
        <dbReference type="ARBA" id="ARBA00004651"/>
    </source>
</evidence>
<dbReference type="AlphaFoldDB" id="A0A126V232"/>
<feature type="transmembrane region" description="Helical" evidence="8">
    <location>
        <begin position="379"/>
        <end position="402"/>
    </location>
</feature>
<evidence type="ECO:0000256" key="5">
    <source>
        <dbReference type="ARBA" id="ARBA00022692"/>
    </source>
</evidence>
<keyword evidence="7 8" id="KW-0472">Membrane</keyword>
<organism evidence="10 11">
    <name type="scientific">Falsihalocynthiibacter arcticus</name>
    <dbReference type="NCBI Taxonomy" id="1579316"/>
    <lineage>
        <taxon>Bacteria</taxon>
        <taxon>Pseudomonadati</taxon>
        <taxon>Pseudomonadota</taxon>
        <taxon>Alphaproteobacteria</taxon>
        <taxon>Rhodobacterales</taxon>
        <taxon>Roseobacteraceae</taxon>
        <taxon>Falsihalocynthiibacter</taxon>
    </lineage>
</organism>
<evidence type="ECO:0000256" key="2">
    <source>
        <dbReference type="ARBA" id="ARBA00022475"/>
    </source>
</evidence>
<accession>A0A126V232</accession>